<feature type="chain" id="PRO_5040197817" evidence="1">
    <location>
        <begin position="36"/>
        <end position="171"/>
    </location>
</feature>
<evidence type="ECO:0000256" key="1">
    <source>
        <dbReference type="SAM" id="SignalP"/>
    </source>
</evidence>
<proteinExistence type="predicted"/>
<organism evidence="2 3">
    <name type="scientific">Protea cynaroides</name>
    <dbReference type="NCBI Taxonomy" id="273540"/>
    <lineage>
        <taxon>Eukaryota</taxon>
        <taxon>Viridiplantae</taxon>
        <taxon>Streptophyta</taxon>
        <taxon>Embryophyta</taxon>
        <taxon>Tracheophyta</taxon>
        <taxon>Spermatophyta</taxon>
        <taxon>Magnoliopsida</taxon>
        <taxon>Proteales</taxon>
        <taxon>Proteaceae</taxon>
        <taxon>Protea</taxon>
    </lineage>
</organism>
<comment type="caution">
    <text evidence="2">The sequence shown here is derived from an EMBL/GenBank/DDBJ whole genome shotgun (WGS) entry which is preliminary data.</text>
</comment>
<evidence type="ECO:0000313" key="3">
    <source>
        <dbReference type="Proteomes" id="UP001141806"/>
    </source>
</evidence>
<keyword evidence="1" id="KW-0732">Signal</keyword>
<evidence type="ECO:0000313" key="2">
    <source>
        <dbReference type="EMBL" id="KAJ4969869.1"/>
    </source>
</evidence>
<accession>A0A9Q0QSA6</accession>
<gene>
    <name evidence="2" type="ORF">NE237_002968</name>
</gene>
<feature type="signal peptide" evidence="1">
    <location>
        <begin position="1"/>
        <end position="35"/>
    </location>
</feature>
<keyword evidence="3" id="KW-1185">Reference proteome</keyword>
<protein>
    <submittedName>
        <fullName evidence="2">Uncharacterized protein</fullName>
    </submittedName>
</protein>
<sequence length="171" mass="18684">MIARSNWPGPKTRFSQLTLRFFLLLECLQFTSVQGGNWQGLTPQASAAALPLDLAGLPSLAVPRWASSFSSTLALFCSSALPSLAFCYARLECDCVKLKSQGFKPLPHSLNPSGLSQLSSLSASPPLNLRLSGKISLHSQFSTHSYFLSLTFTISDKSRFSIRVPQIEFVK</sequence>
<dbReference type="EMBL" id="JAMYWD010000005">
    <property type="protein sequence ID" value="KAJ4969869.1"/>
    <property type="molecule type" value="Genomic_DNA"/>
</dbReference>
<dbReference type="AlphaFoldDB" id="A0A9Q0QSA6"/>
<reference evidence="2" key="1">
    <citation type="journal article" date="2023" name="Plant J.">
        <title>The genome of the king protea, Protea cynaroides.</title>
        <authorList>
            <person name="Chang J."/>
            <person name="Duong T.A."/>
            <person name="Schoeman C."/>
            <person name="Ma X."/>
            <person name="Roodt D."/>
            <person name="Barker N."/>
            <person name="Li Z."/>
            <person name="Van de Peer Y."/>
            <person name="Mizrachi E."/>
        </authorList>
    </citation>
    <scope>NUCLEOTIDE SEQUENCE</scope>
    <source>
        <tissue evidence="2">Young leaves</tissue>
    </source>
</reference>
<dbReference type="Proteomes" id="UP001141806">
    <property type="component" value="Unassembled WGS sequence"/>
</dbReference>
<name>A0A9Q0QSA6_9MAGN</name>